<dbReference type="SMART" id="SM01037">
    <property type="entry name" value="Bet_v_1"/>
    <property type="match status" value="1"/>
</dbReference>
<dbReference type="InterPro" id="IPR051761">
    <property type="entry name" value="MLP-like_ligand-binding"/>
</dbReference>
<feature type="domain" description="Bet v I/Major latex protein" evidence="1">
    <location>
        <begin position="15"/>
        <end position="123"/>
    </location>
</feature>
<evidence type="ECO:0000313" key="3">
    <source>
        <dbReference type="Proteomes" id="UP001289374"/>
    </source>
</evidence>
<evidence type="ECO:0000259" key="1">
    <source>
        <dbReference type="SMART" id="SM01037"/>
    </source>
</evidence>
<protein>
    <submittedName>
        <fullName evidence="2">Kirola</fullName>
    </submittedName>
</protein>
<dbReference type="InterPro" id="IPR000916">
    <property type="entry name" value="Bet_v_I/MLP"/>
</dbReference>
<dbReference type="SUPFAM" id="SSF55961">
    <property type="entry name" value="Bet v1-like"/>
    <property type="match status" value="1"/>
</dbReference>
<accession>A0AAE1WE93</accession>
<dbReference type="Gene3D" id="3.30.530.20">
    <property type="match status" value="1"/>
</dbReference>
<organism evidence="2 3">
    <name type="scientific">Sesamum angolense</name>
    <dbReference type="NCBI Taxonomy" id="2727404"/>
    <lineage>
        <taxon>Eukaryota</taxon>
        <taxon>Viridiplantae</taxon>
        <taxon>Streptophyta</taxon>
        <taxon>Embryophyta</taxon>
        <taxon>Tracheophyta</taxon>
        <taxon>Spermatophyta</taxon>
        <taxon>Magnoliopsida</taxon>
        <taxon>eudicotyledons</taxon>
        <taxon>Gunneridae</taxon>
        <taxon>Pentapetalae</taxon>
        <taxon>asterids</taxon>
        <taxon>lamiids</taxon>
        <taxon>Lamiales</taxon>
        <taxon>Pedaliaceae</taxon>
        <taxon>Sesamum</taxon>
    </lineage>
</organism>
<dbReference type="Pfam" id="PF00407">
    <property type="entry name" value="Bet_v_1"/>
    <property type="match status" value="1"/>
</dbReference>
<dbReference type="AlphaFoldDB" id="A0AAE1WE93"/>
<reference evidence="2" key="1">
    <citation type="submission" date="2020-06" db="EMBL/GenBank/DDBJ databases">
        <authorList>
            <person name="Li T."/>
            <person name="Hu X."/>
            <person name="Zhang T."/>
            <person name="Song X."/>
            <person name="Zhang H."/>
            <person name="Dai N."/>
            <person name="Sheng W."/>
            <person name="Hou X."/>
            <person name="Wei L."/>
        </authorList>
    </citation>
    <scope>NUCLEOTIDE SEQUENCE</scope>
    <source>
        <strain evidence="2">K16</strain>
        <tissue evidence="2">Leaf</tissue>
    </source>
</reference>
<dbReference type="EMBL" id="JACGWL010000011">
    <property type="protein sequence ID" value="KAK4391691.1"/>
    <property type="molecule type" value="Genomic_DNA"/>
</dbReference>
<reference evidence="2" key="2">
    <citation type="journal article" date="2024" name="Plant">
        <title>Genomic evolution and insights into agronomic trait innovations of Sesamum species.</title>
        <authorList>
            <person name="Miao H."/>
            <person name="Wang L."/>
            <person name="Qu L."/>
            <person name="Liu H."/>
            <person name="Sun Y."/>
            <person name="Le M."/>
            <person name="Wang Q."/>
            <person name="Wei S."/>
            <person name="Zheng Y."/>
            <person name="Lin W."/>
            <person name="Duan Y."/>
            <person name="Cao H."/>
            <person name="Xiong S."/>
            <person name="Wang X."/>
            <person name="Wei L."/>
            <person name="Li C."/>
            <person name="Ma Q."/>
            <person name="Ju M."/>
            <person name="Zhao R."/>
            <person name="Li G."/>
            <person name="Mu C."/>
            <person name="Tian Q."/>
            <person name="Mei H."/>
            <person name="Zhang T."/>
            <person name="Gao T."/>
            <person name="Zhang H."/>
        </authorList>
    </citation>
    <scope>NUCLEOTIDE SEQUENCE</scope>
    <source>
        <strain evidence="2">K16</strain>
    </source>
</reference>
<dbReference type="PANTHER" id="PTHR31907">
    <property type="entry name" value="MLP-LIKE PROTEIN 423"/>
    <property type="match status" value="1"/>
</dbReference>
<dbReference type="Proteomes" id="UP001289374">
    <property type="component" value="Unassembled WGS sequence"/>
</dbReference>
<evidence type="ECO:0000313" key="2">
    <source>
        <dbReference type="EMBL" id="KAK4391691.1"/>
    </source>
</evidence>
<dbReference type="InterPro" id="IPR023393">
    <property type="entry name" value="START-like_dom_sf"/>
</dbReference>
<dbReference type="GO" id="GO:0006952">
    <property type="term" value="P:defense response"/>
    <property type="evidence" value="ECO:0007669"/>
    <property type="project" value="InterPro"/>
</dbReference>
<comment type="caution">
    <text evidence="2">The sequence shown here is derived from an EMBL/GenBank/DDBJ whole genome shotgun (WGS) entry which is preliminary data.</text>
</comment>
<proteinExistence type="predicted"/>
<gene>
    <name evidence="2" type="ORF">Sango_1946900</name>
</gene>
<name>A0AAE1WE93_9LAMI</name>
<keyword evidence="3" id="KW-1185">Reference proteome</keyword>
<sequence>MSCSGTSPTMFPPPALEKCKDVICMRVSSGMLVPSFAGSTHMVSTLSIREGEIAKQLIQTIDEEKKLIEFKMLEGDLMEQYKTFLITLHIETKDDIDLVTWTLEYEMLNEDVDHPISLLAFHRPH</sequence>